<gene>
    <name evidence="1" type="ORF">CW740_05810</name>
</gene>
<dbReference type="OrthoDB" id="2111735at2"/>
<keyword evidence="2" id="KW-1185">Reference proteome</keyword>
<accession>A0A2K9A4M4</accession>
<dbReference type="AlphaFoldDB" id="A0A2K9A4M4"/>
<dbReference type="RefSeq" id="WP_106646646.1">
    <property type="nucleotide sequence ID" value="NZ_BMGO01000001.1"/>
</dbReference>
<dbReference type="KEGG" id="kpd:CW740_05810"/>
<protein>
    <submittedName>
        <fullName evidence="1">Zinc-binding protein</fullName>
    </submittedName>
</protein>
<organism evidence="1 2">
    <name type="scientific">Kangiella profundi</name>
    <dbReference type="NCBI Taxonomy" id="1561924"/>
    <lineage>
        <taxon>Bacteria</taxon>
        <taxon>Pseudomonadati</taxon>
        <taxon>Pseudomonadota</taxon>
        <taxon>Gammaproteobacteria</taxon>
        <taxon>Kangiellales</taxon>
        <taxon>Kangiellaceae</taxon>
        <taxon>Kangiella</taxon>
    </lineage>
</organism>
<evidence type="ECO:0000313" key="1">
    <source>
        <dbReference type="EMBL" id="AUD78795.1"/>
    </source>
</evidence>
<dbReference type="PIRSF" id="PIRSF037181">
    <property type="entry name" value="DGC"/>
    <property type="match status" value="1"/>
</dbReference>
<reference evidence="1 2" key="1">
    <citation type="submission" date="2017-12" db="EMBL/GenBank/DDBJ databases">
        <title>Kangiella profundi FT102 completed genome.</title>
        <authorList>
            <person name="Xu J."/>
            <person name="Wang J."/>
            <person name="Lu Y."/>
        </authorList>
    </citation>
    <scope>NUCLEOTIDE SEQUENCE [LARGE SCALE GENOMIC DNA]</scope>
    <source>
        <strain evidence="1 2">FT102</strain>
    </source>
</reference>
<sequence>MATNEKPLVYSCSGCSNLAQTANHLAVTLNAEKKAEMSCIAGVGGNVPSLVKKAKSGRRIIAIDGCHLACAKACLANHGVVPEQHLVLTEYGYKKRYNQPVSKETVNDLLIKVRLVAENLSKA</sequence>
<dbReference type="EMBL" id="CP025120">
    <property type="protein sequence ID" value="AUD78795.1"/>
    <property type="molecule type" value="Genomic_DNA"/>
</dbReference>
<name>A0A2K9A4M4_9GAMM</name>
<dbReference type="InterPro" id="IPR014958">
    <property type="entry name" value="DGC"/>
</dbReference>
<dbReference type="Pfam" id="PF08859">
    <property type="entry name" value="DGC"/>
    <property type="match status" value="1"/>
</dbReference>
<dbReference type="Proteomes" id="UP000232693">
    <property type="component" value="Chromosome"/>
</dbReference>
<evidence type="ECO:0000313" key="2">
    <source>
        <dbReference type="Proteomes" id="UP000232693"/>
    </source>
</evidence>
<proteinExistence type="predicted"/>